<accession>A0AA38TKJ6</accession>
<dbReference type="AlphaFoldDB" id="A0AA38TKJ6"/>
<gene>
    <name evidence="2" type="ORF">OSB04_007793</name>
</gene>
<dbReference type="PANTHER" id="PTHR11125">
    <property type="entry name" value="SUPPRESSOR OF TY 5"/>
    <property type="match status" value="1"/>
</dbReference>
<proteinExistence type="predicted"/>
<dbReference type="EMBL" id="JARYMX010000002">
    <property type="protein sequence ID" value="KAJ9562633.1"/>
    <property type="molecule type" value="Genomic_DNA"/>
</dbReference>
<evidence type="ECO:0000313" key="2">
    <source>
        <dbReference type="EMBL" id="KAJ9562633.1"/>
    </source>
</evidence>
<evidence type="ECO:0000313" key="3">
    <source>
        <dbReference type="Proteomes" id="UP001172457"/>
    </source>
</evidence>
<keyword evidence="3" id="KW-1185">Reference proteome</keyword>
<dbReference type="GO" id="GO:0032784">
    <property type="term" value="P:regulation of DNA-templated transcription elongation"/>
    <property type="evidence" value="ECO:0007669"/>
    <property type="project" value="InterPro"/>
</dbReference>
<name>A0AA38TKJ6_9ASTR</name>
<dbReference type="GO" id="GO:0006357">
    <property type="term" value="P:regulation of transcription by RNA polymerase II"/>
    <property type="evidence" value="ECO:0007669"/>
    <property type="project" value="InterPro"/>
</dbReference>
<dbReference type="PANTHER" id="PTHR11125:SF8">
    <property type="entry name" value="PROTEIN RNA-DIRECTED DNA METHYLATION 3"/>
    <property type="match status" value="1"/>
</dbReference>
<sequence length="113" mass="12813">MTSASLLQEEGSKQPVVVTVEARLLKKATFDKKFNALDQHKKIISMNDIVRALEGPLEDKKGIVKQIYKRVVFLLDENETEHCGYFCAKAQICEKMEFSADLLKGNIRCHGLE</sequence>
<feature type="domain" description="Spt5 KOW" evidence="1">
    <location>
        <begin position="36"/>
        <end position="90"/>
    </location>
</feature>
<dbReference type="InterPro" id="IPR041977">
    <property type="entry name" value="KOW_Spt5_4"/>
</dbReference>
<dbReference type="Proteomes" id="UP001172457">
    <property type="component" value="Chromosome 2"/>
</dbReference>
<dbReference type="GO" id="GO:0003729">
    <property type="term" value="F:mRNA binding"/>
    <property type="evidence" value="ECO:0007669"/>
    <property type="project" value="TreeGrafter"/>
</dbReference>
<dbReference type="GO" id="GO:0006368">
    <property type="term" value="P:transcription elongation by RNA polymerase II"/>
    <property type="evidence" value="ECO:0007669"/>
    <property type="project" value="TreeGrafter"/>
</dbReference>
<organism evidence="2 3">
    <name type="scientific">Centaurea solstitialis</name>
    <name type="common">yellow star-thistle</name>
    <dbReference type="NCBI Taxonomy" id="347529"/>
    <lineage>
        <taxon>Eukaryota</taxon>
        <taxon>Viridiplantae</taxon>
        <taxon>Streptophyta</taxon>
        <taxon>Embryophyta</taxon>
        <taxon>Tracheophyta</taxon>
        <taxon>Spermatophyta</taxon>
        <taxon>Magnoliopsida</taxon>
        <taxon>eudicotyledons</taxon>
        <taxon>Gunneridae</taxon>
        <taxon>Pentapetalae</taxon>
        <taxon>asterids</taxon>
        <taxon>campanulids</taxon>
        <taxon>Asterales</taxon>
        <taxon>Asteraceae</taxon>
        <taxon>Carduoideae</taxon>
        <taxon>Cardueae</taxon>
        <taxon>Centaureinae</taxon>
        <taxon>Centaurea</taxon>
    </lineage>
</organism>
<reference evidence="2" key="1">
    <citation type="submission" date="2023-03" db="EMBL/GenBank/DDBJ databases">
        <title>Chromosome-scale reference genome and RAD-based genetic map of yellow starthistle (Centaurea solstitialis) reveal putative structural variation and QTLs associated with invader traits.</title>
        <authorList>
            <person name="Reatini B."/>
            <person name="Cang F.A."/>
            <person name="Jiang Q."/>
            <person name="Mckibben M.T.W."/>
            <person name="Barker M.S."/>
            <person name="Rieseberg L.H."/>
            <person name="Dlugosch K.M."/>
        </authorList>
    </citation>
    <scope>NUCLEOTIDE SEQUENCE</scope>
    <source>
        <strain evidence="2">CAN-66</strain>
        <tissue evidence="2">Leaf</tissue>
    </source>
</reference>
<evidence type="ECO:0000259" key="1">
    <source>
        <dbReference type="Pfam" id="PF23291"/>
    </source>
</evidence>
<comment type="caution">
    <text evidence="2">The sequence shown here is derived from an EMBL/GenBank/DDBJ whole genome shotgun (WGS) entry which is preliminary data.</text>
</comment>
<dbReference type="CDD" id="cd06084">
    <property type="entry name" value="KOW_Spt5_4"/>
    <property type="match status" value="1"/>
</dbReference>
<dbReference type="Pfam" id="PF23291">
    <property type="entry name" value="KOW4_SPT5"/>
    <property type="match status" value="1"/>
</dbReference>
<dbReference type="GO" id="GO:0032044">
    <property type="term" value="C:DSIF complex"/>
    <property type="evidence" value="ECO:0007669"/>
    <property type="project" value="TreeGrafter"/>
</dbReference>
<dbReference type="InterPro" id="IPR039659">
    <property type="entry name" value="SPT5"/>
</dbReference>
<protein>
    <recommendedName>
        <fullName evidence="1">Spt5 KOW domain-containing protein</fullName>
    </recommendedName>
</protein>